<dbReference type="SUPFAM" id="SSF69593">
    <property type="entry name" value="Glycerol-3-phosphate (1)-acyltransferase"/>
    <property type="match status" value="1"/>
</dbReference>
<sequence>MITLTIHTNVIKKIILSAIKANKGKYSYEELVIDGLKILDMIRNVGCKITITGKENLKNLKSPCVFIANHMSTLETLVLPGVIGKEFRVTFVVKKSLLKYPFFGKILSALNPIPVTRKNPREDYKVVITEGVKRLQEGISVIVFPQATREIIFDPIKFNTLGIKLAKKAHVPAVPIALRTDAWGIGKIFKDFGKIDPSKPVCFFIGSPLYVENKGLKEHMQVIQFIENSLKKCYN</sequence>
<dbReference type="Pfam" id="PF01553">
    <property type="entry name" value="Acyltransferase"/>
    <property type="match status" value="1"/>
</dbReference>
<name>A0A2J6WGG0_9BACT</name>
<accession>A0A2J6WGG0</accession>
<dbReference type="GO" id="GO:0003841">
    <property type="term" value="F:1-acylglycerol-3-phosphate O-acyltransferase activity"/>
    <property type="evidence" value="ECO:0007669"/>
    <property type="project" value="TreeGrafter"/>
</dbReference>
<feature type="domain" description="Phospholipid/glycerol acyltransferase" evidence="4">
    <location>
        <begin position="64"/>
        <end position="181"/>
    </location>
</feature>
<gene>
    <name evidence="5" type="ORF">C0186_06670</name>
</gene>
<evidence type="ECO:0000313" key="5">
    <source>
        <dbReference type="EMBL" id="PMP69449.1"/>
    </source>
</evidence>
<proteinExistence type="predicted"/>
<evidence type="ECO:0000256" key="3">
    <source>
        <dbReference type="ARBA" id="ARBA00023315"/>
    </source>
</evidence>
<dbReference type="EMBL" id="PNIO01000060">
    <property type="protein sequence ID" value="PMP69449.1"/>
    <property type="molecule type" value="Genomic_DNA"/>
</dbReference>
<reference evidence="5 6" key="1">
    <citation type="submission" date="2018-01" db="EMBL/GenBank/DDBJ databases">
        <title>Metagenomic assembled genomes from two thermal pools in the Uzon Caldera, Kamchatka, Russia.</title>
        <authorList>
            <person name="Wilkins L."/>
            <person name="Ettinger C."/>
        </authorList>
    </citation>
    <scope>NUCLEOTIDE SEQUENCE [LARGE SCALE GENOMIC DNA]</scope>
    <source>
        <strain evidence="5">ZAV-04</strain>
    </source>
</reference>
<dbReference type="InterPro" id="IPR002123">
    <property type="entry name" value="Plipid/glycerol_acylTrfase"/>
</dbReference>
<keyword evidence="2 5" id="KW-0808">Transferase</keyword>
<comment type="caution">
    <text evidence="5">The sequence shown here is derived from an EMBL/GenBank/DDBJ whole genome shotgun (WGS) entry which is preliminary data.</text>
</comment>
<evidence type="ECO:0000256" key="2">
    <source>
        <dbReference type="ARBA" id="ARBA00022679"/>
    </source>
</evidence>
<evidence type="ECO:0000256" key="1">
    <source>
        <dbReference type="ARBA" id="ARBA00005189"/>
    </source>
</evidence>
<dbReference type="Proteomes" id="UP000242288">
    <property type="component" value="Unassembled WGS sequence"/>
</dbReference>
<protein>
    <submittedName>
        <fullName evidence="5">1-acyl-sn-glycerol-3-phosphate acyltransferase</fullName>
    </submittedName>
</protein>
<comment type="pathway">
    <text evidence="1">Lipid metabolism.</text>
</comment>
<dbReference type="GO" id="GO:0006654">
    <property type="term" value="P:phosphatidic acid biosynthetic process"/>
    <property type="evidence" value="ECO:0007669"/>
    <property type="project" value="TreeGrafter"/>
</dbReference>
<keyword evidence="3 5" id="KW-0012">Acyltransferase</keyword>
<dbReference type="PANTHER" id="PTHR10434:SF40">
    <property type="entry name" value="1-ACYL-SN-GLYCEROL-3-PHOSPHATE ACYLTRANSFERASE"/>
    <property type="match status" value="1"/>
</dbReference>
<dbReference type="CDD" id="cd07989">
    <property type="entry name" value="LPLAT_AGPAT-like"/>
    <property type="match status" value="1"/>
</dbReference>
<dbReference type="SMART" id="SM00563">
    <property type="entry name" value="PlsC"/>
    <property type="match status" value="1"/>
</dbReference>
<dbReference type="AlphaFoldDB" id="A0A2J6WGG0"/>
<evidence type="ECO:0000259" key="4">
    <source>
        <dbReference type="SMART" id="SM00563"/>
    </source>
</evidence>
<organism evidence="5 6">
    <name type="scientific">Thermodesulfovibrio aggregans</name>
    <dbReference type="NCBI Taxonomy" id="86166"/>
    <lineage>
        <taxon>Bacteria</taxon>
        <taxon>Pseudomonadati</taxon>
        <taxon>Nitrospirota</taxon>
        <taxon>Thermodesulfovibrionia</taxon>
        <taxon>Thermodesulfovibrionales</taxon>
        <taxon>Thermodesulfovibrionaceae</taxon>
        <taxon>Thermodesulfovibrio</taxon>
    </lineage>
</organism>
<dbReference type="PANTHER" id="PTHR10434">
    <property type="entry name" value="1-ACYL-SN-GLYCEROL-3-PHOSPHATE ACYLTRANSFERASE"/>
    <property type="match status" value="1"/>
</dbReference>
<evidence type="ECO:0000313" key="6">
    <source>
        <dbReference type="Proteomes" id="UP000242288"/>
    </source>
</evidence>